<evidence type="ECO:0000259" key="12">
    <source>
        <dbReference type="PROSITE" id="PS50868"/>
    </source>
</evidence>
<dbReference type="PANTHER" id="PTHR22884">
    <property type="entry name" value="SET DOMAIN PROTEINS"/>
    <property type="match status" value="1"/>
</dbReference>
<protein>
    <submittedName>
        <fullName evidence="16">Histone-lysine N-methyltransferase</fullName>
    </submittedName>
</protein>
<dbReference type="InterPro" id="IPR001214">
    <property type="entry name" value="SET_dom"/>
</dbReference>
<dbReference type="InterPro" id="IPR003616">
    <property type="entry name" value="Post-SET_dom"/>
</dbReference>
<keyword evidence="9" id="KW-0862">Zinc</keyword>
<dbReference type="WBParaSite" id="DME_0000266901-mRNA-1">
    <property type="protein sequence ID" value="DME_0000266901-mRNA-1"/>
    <property type="gene ID" value="DME_0000266901"/>
</dbReference>
<keyword evidence="8" id="KW-0863">Zinc-finger</keyword>
<dbReference type="SMART" id="SM00317">
    <property type="entry name" value="SET"/>
    <property type="match status" value="1"/>
</dbReference>
<dbReference type="SUPFAM" id="SSF82199">
    <property type="entry name" value="SET domain"/>
    <property type="match status" value="1"/>
</dbReference>
<dbReference type="PROSITE" id="PS50280">
    <property type="entry name" value="SET"/>
    <property type="match status" value="1"/>
</dbReference>
<evidence type="ECO:0000256" key="4">
    <source>
        <dbReference type="ARBA" id="ARBA00022603"/>
    </source>
</evidence>
<keyword evidence="5" id="KW-0808">Transferase</keyword>
<keyword evidence="4" id="KW-0489">Methyltransferase</keyword>
<dbReference type="OrthoDB" id="422362at2759"/>
<dbReference type="InterPro" id="IPR001965">
    <property type="entry name" value="Znf_PHD"/>
</dbReference>
<evidence type="ECO:0000256" key="6">
    <source>
        <dbReference type="ARBA" id="ARBA00022691"/>
    </source>
</evidence>
<dbReference type="InterPro" id="IPR046341">
    <property type="entry name" value="SET_dom_sf"/>
</dbReference>
<dbReference type="Proteomes" id="UP000274756">
    <property type="component" value="Unassembled WGS sequence"/>
</dbReference>
<organism evidence="14 16">
    <name type="scientific">Dracunculus medinensis</name>
    <name type="common">Guinea worm</name>
    <dbReference type="NCBI Taxonomy" id="318479"/>
    <lineage>
        <taxon>Eukaryota</taxon>
        <taxon>Metazoa</taxon>
        <taxon>Ecdysozoa</taxon>
        <taxon>Nematoda</taxon>
        <taxon>Chromadorea</taxon>
        <taxon>Rhabditida</taxon>
        <taxon>Spirurina</taxon>
        <taxon>Dracunculoidea</taxon>
        <taxon>Dracunculidae</taxon>
        <taxon>Dracunculus</taxon>
    </lineage>
</organism>
<dbReference type="SMART" id="SM00249">
    <property type="entry name" value="PHD"/>
    <property type="match status" value="2"/>
</dbReference>
<keyword evidence="10" id="KW-0539">Nucleus</keyword>
<evidence type="ECO:0000313" key="16">
    <source>
        <dbReference type="WBParaSite" id="DME_0000266901-mRNA-1"/>
    </source>
</evidence>
<dbReference type="Proteomes" id="UP000038040">
    <property type="component" value="Unplaced"/>
</dbReference>
<feature type="domain" description="Post-SET" evidence="12">
    <location>
        <begin position="608"/>
        <end position="624"/>
    </location>
</feature>
<dbReference type="SUPFAM" id="SSF63748">
    <property type="entry name" value="Tudor/PWWP/MBT"/>
    <property type="match status" value="1"/>
</dbReference>
<evidence type="ECO:0000256" key="7">
    <source>
        <dbReference type="ARBA" id="ARBA00022723"/>
    </source>
</evidence>
<keyword evidence="15" id="KW-1185">Reference proteome</keyword>
<reference evidence="16" key="1">
    <citation type="submission" date="2016-04" db="UniProtKB">
        <authorList>
            <consortium name="WormBaseParasite"/>
        </authorList>
    </citation>
    <scope>IDENTIFICATION</scope>
</reference>
<keyword evidence="3" id="KW-0158">Chromosome</keyword>
<dbReference type="AlphaFoldDB" id="A0A158Q3L9"/>
<dbReference type="Gene3D" id="2.170.270.10">
    <property type="entry name" value="SET domain"/>
    <property type="match status" value="1"/>
</dbReference>
<dbReference type="InterPro" id="IPR050777">
    <property type="entry name" value="SET2_Histone-Lys_MeTrsfase"/>
</dbReference>
<keyword evidence="6" id="KW-0949">S-adenosyl-L-methionine</keyword>
<evidence type="ECO:0000256" key="10">
    <source>
        <dbReference type="ARBA" id="ARBA00023242"/>
    </source>
</evidence>
<comment type="subcellular location">
    <subcellularLocation>
        <location evidence="2">Chromosome</location>
    </subcellularLocation>
    <subcellularLocation>
        <location evidence="1">Nucleus</location>
    </subcellularLocation>
</comment>
<evidence type="ECO:0000256" key="8">
    <source>
        <dbReference type="ARBA" id="ARBA00022771"/>
    </source>
</evidence>
<evidence type="ECO:0000313" key="14">
    <source>
        <dbReference type="Proteomes" id="UP000038040"/>
    </source>
</evidence>
<reference evidence="13 15" key="2">
    <citation type="submission" date="2018-11" db="EMBL/GenBank/DDBJ databases">
        <authorList>
            <consortium name="Pathogen Informatics"/>
        </authorList>
    </citation>
    <scope>NUCLEOTIDE SEQUENCE [LARGE SCALE GENOMIC DNA]</scope>
</reference>
<name>A0A158Q3L9_DRAME</name>
<evidence type="ECO:0000256" key="5">
    <source>
        <dbReference type="ARBA" id="ARBA00022679"/>
    </source>
</evidence>
<evidence type="ECO:0000256" key="3">
    <source>
        <dbReference type="ARBA" id="ARBA00022454"/>
    </source>
</evidence>
<dbReference type="Pfam" id="PF00856">
    <property type="entry name" value="SET"/>
    <property type="match status" value="1"/>
</dbReference>
<evidence type="ECO:0000256" key="2">
    <source>
        <dbReference type="ARBA" id="ARBA00004286"/>
    </source>
</evidence>
<dbReference type="GO" id="GO:0008168">
    <property type="term" value="F:methyltransferase activity"/>
    <property type="evidence" value="ECO:0007669"/>
    <property type="project" value="UniProtKB-KW"/>
</dbReference>
<evidence type="ECO:0000313" key="13">
    <source>
        <dbReference type="EMBL" id="VDN57056.1"/>
    </source>
</evidence>
<dbReference type="GO" id="GO:0005694">
    <property type="term" value="C:chromosome"/>
    <property type="evidence" value="ECO:0007669"/>
    <property type="project" value="UniProtKB-SubCell"/>
</dbReference>
<dbReference type="GO" id="GO:0032259">
    <property type="term" value="P:methylation"/>
    <property type="evidence" value="ECO:0007669"/>
    <property type="project" value="UniProtKB-KW"/>
</dbReference>
<accession>A0A158Q3L9</accession>
<evidence type="ECO:0000259" key="11">
    <source>
        <dbReference type="PROSITE" id="PS50280"/>
    </source>
</evidence>
<dbReference type="PROSITE" id="PS50868">
    <property type="entry name" value="POST_SET"/>
    <property type="match status" value="1"/>
</dbReference>
<keyword evidence="7" id="KW-0479">Metal-binding</keyword>
<proteinExistence type="predicted"/>
<dbReference type="EMBL" id="UYYG01001158">
    <property type="protein sequence ID" value="VDN57056.1"/>
    <property type="molecule type" value="Genomic_DNA"/>
</dbReference>
<dbReference type="GO" id="GO:0008270">
    <property type="term" value="F:zinc ion binding"/>
    <property type="evidence" value="ECO:0007669"/>
    <property type="project" value="UniProtKB-KW"/>
</dbReference>
<sequence>MPLKGDFKDENNGVCFICGQKEIIPNISDQKFAVQYNESSNSLKALSHTTKRNNFLDTLVSDDLRFSFELLKCNLCPVRFHGHCYLGFKEGDFEPRMHILDHAGDPCIDLSYAKKWFCPQHECNFCHQELLRTRSQLGVVIRCVQCIFAWHRSCVTIGAHHINRVRDKFVLCPRHNDVKKSYKHHTPYCVKCFCDSEDDLTFKCISCIRAFCRCFLREKADELLHKEIANFTCDFCKCVDYPRIGDYVLAPAGKRLWPAKTVHADLLPLVIPKREQFISKLSEPGYVLIQWIEGLELPNYAVFSFRDLVPFPKNIQCSIFINLKKRHRRIYEAVKLLYMNSEIHLGINRPLPKEVSMDRNPRYVRIKNNINGKLARVCMDELDYCVCDVINGKRCTLEHGCLNRSVMVECPEVFVFSFYTISVDDCDKIYREIRARKLSSSRKKVRSRTCEKKDSYAMCTNTFLRNHQNIDDRELFQEKLTEKKGLGVFAIKDIPVNTDLTEYIGRVVAKEEYFKKLEYRASFNNLEMSYFGMQLTSEYYVDARNFGNMSRSFNHSCDPNCKVDCITVSRFFYISLLPYGNFTQNWEFLLGCDELCYDYDTVLPDALDGMTCYCGSECCRGIIGNKMIRIKIQRNNDNLTEHGKKRKKMLTNIGYTGVFKKPRDSPPFMVRNVQPVVTPEVEKYREGCSKKLISHVNFATKVFRYLCNTFNVKPF</sequence>
<evidence type="ECO:0000256" key="9">
    <source>
        <dbReference type="ARBA" id="ARBA00022833"/>
    </source>
</evidence>
<evidence type="ECO:0000256" key="1">
    <source>
        <dbReference type="ARBA" id="ARBA00004123"/>
    </source>
</evidence>
<feature type="domain" description="SET" evidence="11">
    <location>
        <begin position="474"/>
        <end position="600"/>
    </location>
</feature>
<dbReference type="STRING" id="318479.A0A158Q3L9"/>
<dbReference type="GO" id="GO:0005634">
    <property type="term" value="C:nucleus"/>
    <property type="evidence" value="ECO:0007669"/>
    <property type="project" value="UniProtKB-SubCell"/>
</dbReference>
<gene>
    <name evidence="13" type="ORF">DME_LOCUS7029</name>
</gene>
<evidence type="ECO:0000313" key="15">
    <source>
        <dbReference type="Proteomes" id="UP000274756"/>
    </source>
</evidence>